<comment type="caution">
    <text evidence="5">The sequence shown here is derived from an EMBL/GenBank/DDBJ whole genome shotgun (WGS) entry which is preliminary data.</text>
</comment>
<evidence type="ECO:0000256" key="3">
    <source>
        <dbReference type="SAM" id="SignalP"/>
    </source>
</evidence>
<evidence type="ECO:0000259" key="4">
    <source>
        <dbReference type="Pfam" id="PF01551"/>
    </source>
</evidence>
<dbReference type="SUPFAM" id="SSF51261">
    <property type="entry name" value="Duplicated hybrid motif"/>
    <property type="match status" value="1"/>
</dbReference>
<evidence type="ECO:0000256" key="1">
    <source>
        <dbReference type="SAM" id="Coils"/>
    </source>
</evidence>
<name>K2K6I9_9GAMM</name>
<dbReference type="AlphaFoldDB" id="K2K6I9"/>
<dbReference type="Pfam" id="PF01551">
    <property type="entry name" value="Peptidase_M23"/>
    <property type="match status" value="1"/>
</dbReference>
<protein>
    <submittedName>
        <fullName evidence="5">Peptidase M23B</fullName>
    </submittedName>
</protein>
<dbReference type="PANTHER" id="PTHR21666:SF270">
    <property type="entry name" value="MUREIN HYDROLASE ACTIVATOR ENVC"/>
    <property type="match status" value="1"/>
</dbReference>
<dbReference type="Gene3D" id="6.10.250.3150">
    <property type="match status" value="1"/>
</dbReference>
<feature type="signal peptide" evidence="3">
    <location>
        <begin position="1"/>
        <end position="22"/>
    </location>
</feature>
<dbReference type="STRING" id="745411.B3C1_10502"/>
<proteinExistence type="predicted"/>
<keyword evidence="1" id="KW-0175">Coiled coil</keyword>
<evidence type="ECO:0000256" key="2">
    <source>
        <dbReference type="SAM" id="MobiDB-lite"/>
    </source>
</evidence>
<organism evidence="5 6">
    <name type="scientific">Gallaecimonas xiamenensis 3-C-1</name>
    <dbReference type="NCBI Taxonomy" id="745411"/>
    <lineage>
        <taxon>Bacteria</taxon>
        <taxon>Pseudomonadati</taxon>
        <taxon>Pseudomonadota</taxon>
        <taxon>Gammaproteobacteria</taxon>
        <taxon>Enterobacterales</taxon>
        <taxon>Gallaecimonadaceae</taxon>
        <taxon>Gallaecimonas</taxon>
    </lineage>
</organism>
<dbReference type="InterPro" id="IPR050570">
    <property type="entry name" value="Cell_wall_metabolism_enzyme"/>
</dbReference>
<dbReference type="CDD" id="cd12797">
    <property type="entry name" value="M23_peptidase"/>
    <property type="match status" value="1"/>
</dbReference>
<keyword evidence="6" id="KW-1185">Reference proteome</keyword>
<dbReference type="EMBL" id="AMRI01000013">
    <property type="protein sequence ID" value="EKE73040.1"/>
    <property type="molecule type" value="Genomic_DNA"/>
</dbReference>
<feature type="region of interest" description="Disordered" evidence="2">
    <location>
        <begin position="184"/>
        <end position="206"/>
    </location>
</feature>
<dbReference type="FunFam" id="2.70.70.10:FF:000003">
    <property type="entry name" value="Murein hydrolase activator EnvC"/>
    <property type="match status" value="1"/>
</dbReference>
<dbReference type="InterPro" id="IPR016047">
    <property type="entry name" value="M23ase_b-sheet_dom"/>
</dbReference>
<keyword evidence="3" id="KW-0732">Signal</keyword>
<dbReference type="eggNOG" id="COG4942">
    <property type="taxonomic scope" value="Bacteria"/>
</dbReference>
<dbReference type="PROSITE" id="PS51257">
    <property type="entry name" value="PROKAR_LIPOPROTEIN"/>
    <property type="match status" value="1"/>
</dbReference>
<dbReference type="OrthoDB" id="9784703at2"/>
<dbReference type="Gene3D" id="2.70.70.10">
    <property type="entry name" value="Glucose Permease (Domain IIA)"/>
    <property type="match status" value="1"/>
</dbReference>
<accession>K2K6I9</accession>
<gene>
    <name evidence="5" type="ORF">B3C1_10502</name>
</gene>
<feature type="chain" id="PRO_5003862616" evidence="3">
    <location>
        <begin position="23"/>
        <end position="372"/>
    </location>
</feature>
<feature type="coiled-coil region" evidence="1">
    <location>
        <begin position="29"/>
        <end position="105"/>
    </location>
</feature>
<feature type="domain" description="M23ase beta-sheet core" evidence="4">
    <location>
        <begin position="274"/>
        <end position="367"/>
    </location>
</feature>
<evidence type="ECO:0000313" key="6">
    <source>
        <dbReference type="Proteomes" id="UP000006755"/>
    </source>
</evidence>
<sequence>MRRGLVTSLTLAALVAAFGCLATVDKDQLKQVDQQIKETRQTIARQKAERQQLQGNLKKIDTEIGKLSAELERLGRQQGEQQQQRQQLQQQLDKLRVESKAQQALLVKQLRAAYASGEDDYLKMLLNLQSLGEMERMMGYYQRFNDARLDQLKELKATKAQLQGTQQQLDRALARLASLSSQAKERQQSLAGQKQQRQGTIDKLSRQIQNQSSELEQLVGDRNALNQLIKEAERKARLRAGTQTLKGQEGKLAWPVDGRVQKLFGKNRAAGIEWKGVIINAAEGAKVKAVAGGTVVYADWVRGFGLLLVVQHGDGYMSLYGQNQALLRGVGDEVTAGEQIALVGRSGGQNEPGLYFEIRREGQAVDPARWCR</sequence>
<dbReference type="InterPro" id="IPR011055">
    <property type="entry name" value="Dup_hybrid_motif"/>
</dbReference>
<feature type="compositionally biased region" description="Polar residues" evidence="2">
    <location>
        <begin position="188"/>
        <end position="199"/>
    </location>
</feature>
<dbReference type="PANTHER" id="PTHR21666">
    <property type="entry name" value="PEPTIDASE-RELATED"/>
    <property type="match status" value="1"/>
</dbReference>
<dbReference type="GO" id="GO:0004222">
    <property type="term" value="F:metalloendopeptidase activity"/>
    <property type="evidence" value="ECO:0007669"/>
    <property type="project" value="TreeGrafter"/>
</dbReference>
<dbReference type="RefSeq" id="WP_008484727.1">
    <property type="nucleotide sequence ID" value="NZ_AMRI01000013.1"/>
</dbReference>
<dbReference type="Proteomes" id="UP000006755">
    <property type="component" value="Unassembled WGS sequence"/>
</dbReference>
<reference evidence="5 6" key="1">
    <citation type="journal article" date="2012" name="J. Bacteriol.">
        <title>Genome Sequence of Gallaecimonas xiamenensis Type Strain 3-C-1.</title>
        <authorList>
            <person name="Lai Q."/>
            <person name="Wang L."/>
            <person name="Wang W."/>
            <person name="Shao Z."/>
        </authorList>
    </citation>
    <scope>NUCLEOTIDE SEQUENCE [LARGE SCALE GENOMIC DNA]</scope>
    <source>
        <strain evidence="5 6">3-C-1</strain>
    </source>
</reference>
<evidence type="ECO:0000313" key="5">
    <source>
        <dbReference type="EMBL" id="EKE73040.1"/>
    </source>
</evidence>